<evidence type="ECO:0000256" key="1">
    <source>
        <dbReference type="SAM" id="MobiDB-lite"/>
    </source>
</evidence>
<reference evidence="2" key="1">
    <citation type="journal article" date="2020" name="Stud. Mycol.">
        <title>101 Dothideomycetes genomes: a test case for predicting lifestyles and emergence of pathogens.</title>
        <authorList>
            <person name="Haridas S."/>
            <person name="Albert R."/>
            <person name="Binder M."/>
            <person name="Bloem J."/>
            <person name="Labutti K."/>
            <person name="Salamov A."/>
            <person name="Andreopoulos B."/>
            <person name="Baker S."/>
            <person name="Barry K."/>
            <person name="Bills G."/>
            <person name="Bluhm B."/>
            <person name="Cannon C."/>
            <person name="Castanera R."/>
            <person name="Culley D."/>
            <person name="Daum C."/>
            <person name="Ezra D."/>
            <person name="Gonzalez J."/>
            <person name="Henrissat B."/>
            <person name="Kuo A."/>
            <person name="Liang C."/>
            <person name="Lipzen A."/>
            <person name="Lutzoni F."/>
            <person name="Magnuson J."/>
            <person name="Mondo S."/>
            <person name="Nolan M."/>
            <person name="Ohm R."/>
            <person name="Pangilinan J."/>
            <person name="Park H.-J."/>
            <person name="Ramirez L."/>
            <person name="Alfaro M."/>
            <person name="Sun H."/>
            <person name="Tritt A."/>
            <person name="Yoshinaga Y."/>
            <person name="Zwiers L.-H."/>
            <person name="Turgeon B."/>
            <person name="Goodwin S."/>
            <person name="Spatafora J."/>
            <person name="Crous P."/>
            <person name="Grigoriev I."/>
        </authorList>
    </citation>
    <scope>NUCLEOTIDE SEQUENCE</scope>
    <source>
        <strain evidence="2">CBS 473.64</strain>
    </source>
</reference>
<sequence length="117" mass="13421">MLTMTERCGRHRTCFNLPASAGIRRWLVRRWPICLASLHGEKKLWPHQWMRCQFKRYHPPQARLTVTSYFRFSGFTPLVLVAGPPLFSPQPPSTPLNHGSQSTIATPPTPTARQISR</sequence>
<proteinExistence type="predicted"/>
<feature type="compositionally biased region" description="Polar residues" evidence="1">
    <location>
        <begin position="97"/>
        <end position="117"/>
    </location>
</feature>
<dbReference type="AlphaFoldDB" id="A0A6A6SBQ3"/>
<keyword evidence="3" id="KW-1185">Reference proteome</keyword>
<evidence type="ECO:0000313" key="3">
    <source>
        <dbReference type="Proteomes" id="UP000799753"/>
    </source>
</evidence>
<feature type="region of interest" description="Disordered" evidence="1">
    <location>
        <begin position="90"/>
        <end position="117"/>
    </location>
</feature>
<evidence type="ECO:0000313" key="2">
    <source>
        <dbReference type="EMBL" id="KAF2643848.1"/>
    </source>
</evidence>
<gene>
    <name evidence="2" type="ORF">P280DRAFT_218695</name>
</gene>
<accession>A0A6A6SBQ3</accession>
<name>A0A6A6SBQ3_9PLEO</name>
<organism evidence="2 3">
    <name type="scientific">Massarina eburnea CBS 473.64</name>
    <dbReference type="NCBI Taxonomy" id="1395130"/>
    <lineage>
        <taxon>Eukaryota</taxon>
        <taxon>Fungi</taxon>
        <taxon>Dikarya</taxon>
        <taxon>Ascomycota</taxon>
        <taxon>Pezizomycotina</taxon>
        <taxon>Dothideomycetes</taxon>
        <taxon>Pleosporomycetidae</taxon>
        <taxon>Pleosporales</taxon>
        <taxon>Massarineae</taxon>
        <taxon>Massarinaceae</taxon>
        <taxon>Massarina</taxon>
    </lineage>
</organism>
<dbReference type="EMBL" id="MU006779">
    <property type="protein sequence ID" value="KAF2643848.1"/>
    <property type="molecule type" value="Genomic_DNA"/>
</dbReference>
<protein>
    <submittedName>
        <fullName evidence="2">Uncharacterized protein</fullName>
    </submittedName>
</protein>
<dbReference type="Proteomes" id="UP000799753">
    <property type="component" value="Unassembled WGS sequence"/>
</dbReference>